<sequence>MNSEKLSLTYRFLRILGMHYSEKDYGQVTLWQLIKRVHKTFRDSFLLSWVMNNWMLSPLLPRKVRPWVLRQIGCHVGKDVFIGDTVKIDSGHSDLIIIEDGVSIAGGTRLLCHQRDFSDYCVGDEYLALGYVLKPIVLKKGCLIGMESFVMPGVTVGEGAIVGAGSLVIKDVPAWTIAMGRPAKVIKQIQKREEL</sequence>
<dbReference type="InterPro" id="IPR011004">
    <property type="entry name" value="Trimer_LpxA-like_sf"/>
</dbReference>
<dbReference type="Proteomes" id="UP000533637">
    <property type="component" value="Unassembled WGS sequence"/>
</dbReference>
<protein>
    <submittedName>
        <fullName evidence="5">Acetyltransferase-like isoleucine patch superfamily enzyme</fullName>
    </submittedName>
</protein>
<comment type="similarity">
    <text evidence="1">Belongs to the transferase hexapeptide repeat family.</text>
</comment>
<organism evidence="5 6">
    <name type="scientific">Parabacteroides faecis</name>
    <dbReference type="NCBI Taxonomy" id="1217282"/>
    <lineage>
        <taxon>Bacteria</taxon>
        <taxon>Pseudomonadati</taxon>
        <taxon>Bacteroidota</taxon>
        <taxon>Bacteroidia</taxon>
        <taxon>Bacteroidales</taxon>
        <taxon>Tannerellaceae</taxon>
        <taxon>Parabacteroides</taxon>
    </lineage>
</organism>
<keyword evidence="3" id="KW-0677">Repeat</keyword>
<dbReference type="InterPro" id="IPR051159">
    <property type="entry name" value="Hexapeptide_acetyltransf"/>
</dbReference>
<gene>
    <name evidence="5" type="ORF">GGQ57_003648</name>
</gene>
<dbReference type="PROSITE" id="PS00101">
    <property type="entry name" value="HEXAPEP_TRANSFERASES"/>
    <property type="match status" value="1"/>
</dbReference>
<evidence type="ECO:0000256" key="4">
    <source>
        <dbReference type="ARBA" id="ARBA00023315"/>
    </source>
</evidence>
<proteinExistence type="inferred from homology"/>
<dbReference type="Gene3D" id="2.160.10.10">
    <property type="entry name" value="Hexapeptide repeat proteins"/>
    <property type="match status" value="1"/>
</dbReference>
<evidence type="ECO:0000256" key="2">
    <source>
        <dbReference type="ARBA" id="ARBA00022679"/>
    </source>
</evidence>
<reference evidence="5 6" key="1">
    <citation type="submission" date="2020-08" db="EMBL/GenBank/DDBJ databases">
        <title>Genomic Encyclopedia of Type Strains, Phase IV (KMG-IV): sequencing the most valuable type-strain genomes for metagenomic binning, comparative biology and taxonomic classification.</title>
        <authorList>
            <person name="Goeker M."/>
        </authorList>
    </citation>
    <scope>NUCLEOTIDE SEQUENCE [LARGE SCALE GENOMIC DNA]</scope>
    <source>
        <strain evidence="5 6">DSM 102983</strain>
    </source>
</reference>
<dbReference type="EMBL" id="JACHOC010000007">
    <property type="protein sequence ID" value="MBB4623732.1"/>
    <property type="molecule type" value="Genomic_DNA"/>
</dbReference>
<keyword evidence="6" id="KW-1185">Reference proteome</keyword>
<accession>A0ABR6KQE1</accession>
<dbReference type="InterPro" id="IPR001451">
    <property type="entry name" value="Hexapep"/>
</dbReference>
<dbReference type="RefSeq" id="WP_183671701.1">
    <property type="nucleotide sequence ID" value="NZ_BMPB01000008.1"/>
</dbReference>
<evidence type="ECO:0000256" key="1">
    <source>
        <dbReference type="ARBA" id="ARBA00007274"/>
    </source>
</evidence>
<keyword evidence="2" id="KW-0808">Transferase</keyword>
<comment type="caution">
    <text evidence="5">The sequence shown here is derived from an EMBL/GenBank/DDBJ whole genome shotgun (WGS) entry which is preliminary data.</text>
</comment>
<name>A0ABR6KQE1_9BACT</name>
<evidence type="ECO:0000313" key="5">
    <source>
        <dbReference type="EMBL" id="MBB4623732.1"/>
    </source>
</evidence>
<dbReference type="SUPFAM" id="SSF51161">
    <property type="entry name" value="Trimeric LpxA-like enzymes"/>
    <property type="match status" value="1"/>
</dbReference>
<dbReference type="PANTHER" id="PTHR23416">
    <property type="entry name" value="SIALIC ACID SYNTHASE-RELATED"/>
    <property type="match status" value="1"/>
</dbReference>
<dbReference type="CDD" id="cd04647">
    <property type="entry name" value="LbH_MAT_like"/>
    <property type="match status" value="1"/>
</dbReference>
<evidence type="ECO:0000313" key="6">
    <source>
        <dbReference type="Proteomes" id="UP000533637"/>
    </source>
</evidence>
<dbReference type="Pfam" id="PF00132">
    <property type="entry name" value="Hexapep"/>
    <property type="match status" value="1"/>
</dbReference>
<dbReference type="PANTHER" id="PTHR23416:SF23">
    <property type="entry name" value="ACETYLTRANSFERASE C18B11.09C-RELATED"/>
    <property type="match status" value="1"/>
</dbReference>
<dbReference type="InterPro" id="IPR018357">
    <property type="entry name" value="Hexapep_transf_CS"/>
</dbReference>
<keyword evidence="4" id="KW-0012">Acyltransferase</keyword>
<evidence type="ECO:0000256" key="3">
    <source>
        <dbReference type="ARBA" id="ARBA00022737"/>
    </source>
</evidence>